<dbReference type="PANTHER" id="PTHR19920:SF0">
    <property type="entry name" value="CYTOSOLIC IRON-SULFUR PROTEIN ASSEMBLY PROTEIN CIAO1-RELATED"/>
    <property type="match status" value="1"/>
</dbReference>
<sequence length="68" mass="7762">MQDVKLVAWHSKVDPFVSVRHFLLWTKNDDDWYYKETLTGHTATVWGVALSPHGTEMASVSDDTDVII</sequence>
<dbReference type="InterPro" id="IPR036322">
    <property type="entry name" value="WD40_repeat_dom_sf"/>
</dbReference>
<feature type="repeat" description="WD" evidence="1">
    <location>
        <begin position="38"/>
        <end position="68"/>
    </location>
</feature>
<comment type="caution">
    <text evidence="2">The sequence shown here is derived from an EMBL/GenBank/DDBJ whole genome shotgun (WGS) entry which is preliminary data.</text>
</comment>
<evidence type="ECO:0000313" key="3">
    <source>
        <dbReference type="EMBL" id="KAF4133999.1"/>
    </source>
</evidence>
<dbReference type="EMBL" id="WSZM01000719">
    <property type="protein sequence ID" value="KAF4030030.1"/>
    <property type="molecule type" value="Genomic_DNA"/>
</dbReference>
<evidence type="ECO:0000313" key="4">
    <source>
        <dbReference type="Proteomes" id="UP000602510"/>
    </source>
</evidence>
<dbReference type="SUPFAM" id="SSF50978">
    <property type="entry name" value="WD40 repeat-like"/>
    <property type="match status" value="1"/>
</dbReference>
<dbReference type="PROSITE" id="PS50082">
    <property type="entry name" value="WD_REPEATS_2"/>
    <property type="match status" value="1"/>
</dbReference>
<dbReference type="Proteomes" id="UP000704712">
    <property type="component" value="Unassembled WGS sequence"/>
</dbReference>
<name>A0A833SR70_PHYIN</name>
<keyword evidence="4" id="KW-1185">Reference proteome</keyword>
<dbReference type="Proteomes" id="UP000602510">
    <property type="component" value="Unassembled WGS sequence"/>
</dbReference>
<dbReference type="EMBL" id="JAACNO010002348">
    <property type="protein sequence ID" value="KAF4133999.1"/>
    <property type="molecule type" value="Genomic_DNA"/>
</dbReference>
<dbReference type="PROSITE" id="PS50294">
    <property type="entry name" value="WD_REPEATS_REGION"/>
    <property type="match status" value="1"/>
</dbReference>
<dbReference type="GO" id="GO:0016226">
    <property type="term" value="P:iron-sulfur cluster assembly"/>
    <property type="evidence" value="ECO:0007669"/>
    <property type="project" value="TreeGrafter"/>
</dbReference>
<organism evidence="2 4">
    <name type="scientific">Phytophthora infestans</name>
    <name type="common">Potato late blight agent</name>
    <name type="synonym">Botrytis infestans</name>
    <dbReference type="NCBI Taxonomy" id="4787"/>
    <lineage>
        <taxon>Eukaryota</taxon>
        <taxon>Sar</taxon>
        <taxon>Stramenopiles</taxon>
        <taxon>Oomycota</taxon>
        <taxon>Peronosporomycetes</taxon>
        <taxon>Peronosporales</taxon>
        <taxon>Peronosporaceae</taxon>
        <taxon>Phytophthora</taxon>
    </lineage>
</organism>
<dbReference type="Gene3D" id="2.130.10.10">
    <property type="entry name" value="YVTN repeat-like/Quinoprotein amine dehydrogenase"/>
    <property type="match status" value="1"/>
</dbReference>
<dbReference type="InterPro" id="IPR015943">
    <property type="entry name" value="WD40/YVTN_repeat-like_dom_sf"/>
</dbReference>
<dbReference type="InterPro" id="IPR001680">
    <property type="entry name" value="WD40_rpt"/>
</dbReference>
<gene>
    <name evidence="2" type="ORF">GN244_ATG18197</name>
    <name evidence="3" type="ORF">GN958_ATG16806</name>
</gene>
<dbReference type="Pfam" id="PF00400">
    <property type="entry name" value="WD40"/>
    <property type="match status" value="1"/>
</dbReference>
<evidence type="ECO:0000256" key="1">
    <source>
        <dbReference type="PROSITE-ProRule" id="PRU00221"/>
    </source>
</evidence>
<accession>A0A833SR70</accession>
<evidence type="ECO:0000313" key="2">
    <source>
        <dbReference type="EMBL" id="KAF4030030.1"/>
    </source>
</evidence>
<protein>
    <submittedName>
        <fullName evidence="2">Putative cytosolic Fe-S cluster assembly factor</fullName>
    </submittedName>
</protein>
<dbReference type="PANTHER" id="PTHR19920">
    <property type="entry name" value="WD40 PROTEIN CIAO1"/>
    <property type="match status" value="1"/>
</dbReference>
<dbReference type="AlphaFoldDB" id="A0A833SR70"/>
<reference evidence="2" key="1">
    <citation type="submission" date="2020-04" db="EMBL/GenBank/DDBJ databases">
        <title>Hybrid Assembly of Korean Phytophthora infestans isolates.</title>
        <authorList>
            <person name="Prokchorchik M."/>
            <person name="Lee Y."/>
            <person name="Seo J."/>
            <person name="Cho J.-H."/>
            <person name="Park Y.-E."/>
            <person name="Jang D.-C."/>
            <person name="Im J.-S."/>
            <person name="Choi J.-G."/>
            <person name="Park H.-J."/>
            <person name="Lee G.-B."/>
            <person name="Lee Y.-G."/>
            <person name="Hong S.-Y."/>
            <person name="Cho K."/>
            <person name="Sohn K.H."/>
        </authorList>
    </citation>
    <scope>NUCLEOTIDE SEQUENCE</scope>
    <source>
        <strain evidence="2">KR_1_A1</strain>
        <strain evidence="3">KR_2_A2</strain>
    </source>
</reference>
<dbReference type="GO" id="GO:0097361">
    <property type="term" value="C:cytosolic [4Fe-4S] assembly targeting complex"/>
    <property type="evidence" value="ECO:0007669"/>
    <property type="project" value="TreeGrafter"/>
</dbReference>
<keyword evidence="1" id="KW-0853">WD repeat</keyword>
<proteinExistence type="predicted"/>